<dbReference type="Gene3D" id="1.10.4100.10">
    <property type="entry name" value="2-methylcitrate dehydratase PrpD"/>
    <property type="match status" value="1"/>
</dbReference>
<dbReference type="Pfam" id="PF03972">
    <property type="entry name" value="MmgE_PrpD_N"/>
    <property type="match status" value="1"/>
</dbReference>
<dbReference type="InterPro" id="IPR005656">
    <property type="entry name" value="MmgE_PrpD"/>
</dbReference>
<dbReference type="EMBL" id="SMUV01000074">
    <property type="protein sequence ID" value="TDK41199.1"/>
    <property type="molecule type" value="Genomic_DNA"/>
</dbReference>
<name>A0A4R5UQ75_9RHOB</name>
<dbReference type="SUPFAM" id="SSF103378">
    <property type="entry name" value="2-methylcitrate dehydratase PrpD"/>
    <property type="match status" value="1"/>
</dbReference>
<dbReference type="AlphaFoldDB" id="A0A4R5UQ75"/>
<dbReference type="OrthoDB" id="9795089at2"/>
<dbReference type="GO" id="GO:0016829">
    <property type="term" value="F:lyase activity"/>
    <property type="evidence" value="ECO:0007669"/>
    <property type="project" value="InterPro"/>
</dbReference>
<feature type="domain" description="MmgE/PrpD N-terminal" evidence="2">
    <location>
        <begin position="31"/>
        <end position="267"/>
    </location>
</feature>
<protein>
    <submittedName>
        <fullName evidence="3">MmgE/PrpD family protein 4</fullName>
    </submittedName>
</protein>
<dbReference type="PANTHER" id="PTHR16943:SF8">
    <property type="entry name" value="2-METHYLCITRATE DEHYDRATASE"/>
    <property type="match status" value="1"/>
</dbReference>
<evidence type="ECO:0000259" key="2">
    <source>
        <dbReference type="Pfam" id="PF03972"/>
    </source>
</evidence>
<comment type="caution">
    <text evidence="3">The sequence shown here is derived from an EMBL/GenBank/DDBJ whole genome shotgun (WGS) entry which is preliminary data.</text>
</comment>
<accession>A0A4R5UQ75</accession>
<dbReference type="PANTHER" id="PTHR16943">
    <property type="entry name" value="2-METHYLCITRATE DEHYDRATASE-RELATED"/>
    <property type="match status" value="1"/>
</dbReference>
<keyword evidence="4" id="KW-1185">Reference proteome</keyword>
<evidence type="ECO:0000256" key="1">
    <source>
        <dbReference type="ARBA" id="ARBA00006174"/>
    </source>
</evidence>
<dbReference type="InterPro" id="IPR042183">
    <property type="entry name" value="MmgE/PrpD_sf_1"/>
</dbReference>
<comment type="similarity">
    <text evidence="1">Belongs to the PrpD family.</text>
</comment>
<sequence>MSQFSFLLTQQFSPASLPHRKREREMTIADDLGRFVSGLQRETIPGAVWNKAQTCLLNGYGIAMAGLATPYEPLARQAGQAMYPGGGAASFLGSGETGNISAAILANGALFHGRGQEDTCGAAHLGAVVIPLLMALIESGHGDIEDLIPALVAGYEVGGLFEELLAGATTPRGFRATTIYGVGAAAAAAARLFHMPPEQICAALGNAVSFSGGLLQTFAEGTDEWRYQVGVTAQAGWAATELARAGSVSLRRGYEGAKGLAMAFAGQPLDTETARAKIGRDWQTLRVAFKPFPVCAFNQTPVTATLDLRDRIAGRGIERATVWMNPYECGYAGMDSKGPFSTIGGTLMSIPFCVAQTLLRGAPSMAMMTEYDDAEINALVARIDLDADAAVPTLCCRILVHLDDGEVIDEICNMTAADYAYAFDEMRDRLIRTNAQEDVSAECVDALAGFAAASAEAGFAPVLEAFSTARREIRR</sequence>
<dbReference type="InterPro" id="IPR036148">
    <property type="entry name" value="MmgE/PrpD_sf"/>
</dbReference>
<evidence type="ECO:0000313" key="4">
    <source>
        <dbReference type="Proteomes" id="UP000295301"/>
    </source>
</evidence>
<evidence type="ECO:0000313" key="3">
    <source>
        <dbReference type="EMBL" id="TDK41199.1"/>
    </source>
</evidence>
<proteinExistence type="inferred from homology"/>
<gene>
    <name evidence="3" type="ORF">E1832_21135</name>
</gene>
<organism evidence="3 4">
    <name type="scientific">Antarcticimicrobium luteum</name>
    <dbReference type="NCBI Taxonomy" id="2547397"/>
    <lineage>
        <taxon>Bacteria</taxon>
        <taxon>Pseudomonadati</taxon>
        <taxon>Pseudomonadota</taxon>
        <taxon>Alphaproteobacteria</taxon>
        <taxon>Rhodobacterales</taxon>
        <taxon>Paracoccaceae</taxon>
        <taxon>Antarcticimicrobium</taxon>
    </lineage>
</organism>
<dbReference type="InterPro" id="IPR045336">
    <property type="entry name" value="MmgE_PrpD_N"/>
</dbReference>
<reference evidence="3 4" key="1">
    <citation type="submission" date="2019-03" db="EMBL/GenBank/DDBJ databases">
        <title>Ruegeria lutea sp. nov., a novel strain, isolated from marine sediment, the Masan Bay, South Korea.</title>
        <authorList>
            <person name="Kim J."/>
            <person name="Kim D.-Y."/>
            <person name="Lee S.-S."/>
        </authorList>
    </citation>
    <scope>NUCLEOTIDE SEQUENCE [LARGE SCALE GENOMIC DNA]</scope>
    <source>
        <strain evidence="3 4">318-1</strain>
    </source>
</reference>
<dbReference type="Proteomes" id="UP000295301">
    <property type="component" value="Unassembled WGS sequence"/>
</dbReference>